<reference evidence="2" key="1">
    <citation type="submission" date="2016-07" db="EMBL/GenBank/DDBJ databases">
        <title>Microvirga ossetica sp. nov. a new species of rhizobia isolated from root nodules of the legume species Vicia alpestris Steven originated from North Ossetia region in the Caucasus.</title>
        <authorList>
            <person name="Safronova V.I."/>
            <person name="Kuznetsova I.G."/>
            <person name="Sazanova A.L."/>
            <person name="Belimov A."/>
            <person name="Andronov E."/>
            <person name="Osledkin Y.S."/>
            <person name="Onishchuk O.P."/>
            <person name="Kurchak O.N."/>
            <person name="Shaposhnikov A.I."/>
            <person name="Willems A."/>
            <person name="Tikhonovich I.A."/>
        </authorList>
    </citation>
    <scope>NUCLEOTIDE SEQUENCE [LARGE SCALE GENOMIC DNA]</scope>
    <source>
        <strain evidence="2">V5/3M</strain>
        <plasmid evidence="2">unnamed5</plasmid>
    </source>
</reference>
<sequence>MIESAVRKIDTEPSVIAERPVDQEDNDLLTIKRVVFLYGSIPAVLAVHHTSDCWVAIVNVNSISFHQAVPVLETNGEFGLEHSFIRDTEDEDAFIRHVRDTFRRKTGTYFRLPGEAPEEADGFDPLQPIPCGACGTGIPDEALEQAALLHIQDGDASYDAILCASCSEGLPKGNRKAELEARIADLTDAMERLYANGPEAAMAEVVAFAKSPDNPFMETADETTEATPSDDDFWDTDDDNPFAPMVCEFCGTEEGTEPGSDFDSFTYVDAKDSNGAKWMKTACGCCANRIRIEMKGFDPDTTVQCCDCKKTIQRLHDTDLVCVGREGKPGDYKPMCIECRDWREEAWRQEQHILVSLSDEGKKPYRVVLNGKKFHLGAFTLSLMMLFYSFAYALDGFLGVGKAVAAWRRIKREKEAAVPH</sequence>
<dbReference type="EMBL" id="CP016621">
    <property type="protein sequence ID" value="ANY85489.1"/>
    <property type="molecule type" value="Genomic_DNA"/>
</dbReference>
<protein>
    <submittedName>
        <fullName evidence="2">Uncharacterized protein</fullName>
    </submittedName>
</protein>
<gene>
    <name evidence="2" type="ORF">BB934_45555</name>
</gene>
<feature type="transmembrane region" description="Helical" evidence="1">
    <location>
        <begin position="374"/>
        <end position="394"/>
    </location>
</feature>
<keyword evidence="1" id="KW-0472">Membrane</keyword>
<organism evidence="2">
    <name type="scientific">Microvirga ossetica</name>
    <dbReference type="NCBI Taxonomy" id="1882682"/>
    <lineage>
        <taxon>Bacteria</taxon>
        <taxon>Pseudomonadati</taxon>
        <taxon>Pseudomonadota</taxon>
        <taxon>Alphaproteobacteria</taxon>
        <taxon>Hyphomicrobiales</taxon>
        <taxon>Methylobacteriaceae</taxon>
        <taxon>Microvirga</taxon>
    </lineage>
</organism>
<dbReference type="AlphaFoldDB" id="A0A1B2EZR6"/>
<evidence type="ECO:0000313" key="2">
    <source>
        <dbReference type="EMBL" id="ANY85489.1"/>
    </source>
</evidence>
<dbReference type="KEGG" id="moc:BB934_45555"/>
<evidence type="ECO:0000256" key="1">
    <source>
        <dbReference type="SAM" id="Phobius"/>
    </source>
</evidence>
<accession>A0A1B2EZR6</accession>
<name>A0A1B2EZR6_9HYPH</name>
<dbReference type="RefSeq" id="WP_099516261.1">
    <property type="nucleotide sequence ID" value="NZ_CP016621.1"/>
</dbReference>
<keyword evidence="1" id="KW-1133">Transmembrane helix</keyword>
<keyword evidence="2" id="KW-0614">Plasmid</keyword>
<keyword evidence="1" id="KW-0812">Transmembrane</keyword>
<geneLocation type="plasmid" evidence="2">
    <name>unnamed5</name>
</geneLocation>
<proteinExistence type="predicted"/>